<reference evidence="2" key="1">
    <citation type="submission" date="2023-08" db="EMBL/GenBank/DDBJ databases">
        <title>Functional and genomic diversity of the sorghum phyllosphere microbiome.</title>
        <authorList>
            <person name="Shade A."/>
        </authorList>
    </citation>
    <scope>NUCLEOTIDE SEQUENCE</scope>
    <source>
        <strain evidence="2">SORGH_AS_0974</strain>
    </source>
</reference>
<comment type="caution">
    <text evidence="2">The sequence shown here is derived from an EMBL/GenBank/DDBJ whole genome shotgun (WGS) entry which is preliminary data.</text>
</comment>
<keyword evidence="1" id="KW-0472">Membrane</keyword>
<dbReference type="AlphaFoldDB" id="A0AAJ2BCQ8"/>
<evidence type="ECO:0000256" key="1">
    <source>
        <dbReference type="SAM" id="Phobius"/>
    </source>
</evidence>
<feature type="transmembrane region" description="Helical" evidence="1">
    <location>
        <begin position="6"/>
        <end position="23"/>
    </location>
</feature>
<keyword evidence="1" id="KW-1133">Transmembrane helix</keyword>
<dbReference type="Proteomes" id="UP001255601">
    <property type="component" value="Unassembled WGS sequence"/>
</dbReference>
<name>A0AAJ2BCQ8_9HYPH</name>
<dbReference type="RefSeq" id="WP_309772251.1">
    <property type="nucleotide sequence ID" value="NZ_JAVIZC010000003.1"/>
</dbReference>
<dbReference type="EMBL" id="JAVIZC010000003">
    <property type="protein sequence ID" value="MDR6104026.1"/>
    <property type="molecule type" value="Genomic_DNA"/>
</dbReference>
<organism evidence="2 3">
    <name type="scientific">Agrobacterium larrymoorei</name>
    <dbReference type="NCBI Taxonomy" id="160699"/>
    <lineage>
        <taxon>Bacteria</taxon>
        <taxon>Pseudomonadati</taxon>
        <taxon>Pseudomonadota</taxon>
        <taxon>Alphaproteobacteria</taxon>
        <taxon>Hyphomicrobiales</taxon>
        <taxon>Rhizobiaceae</taxon>
        <taxon>Rhizobium/Agrobacterium group</taxon>
        <taxon>Agrobacterium</taxon>
    </lineage>
</organism>
<gene>
    <name evidence="2" type="ORF">QE369_004223</name>
</gene>
<accession>A0AAJ2BCQ8</accession>
<evidence type="ECO:0000313" key="3">
    <source>
        <dbReference type="Proteomes" id="UP001255601"/>
    </source>
</evidence>
<keyword evidence="1" id="KW-0812">Transmembrane</keyword>
<proteinExistence type="predicted"/>
<protein>
    <submittedName>
        <fullName evidence="2">Uncharacterized protein</fullName>
    </submittedName>
</protein>
<sequence>MHPDNFFMNWMFGPLLILAIILWEQHEASWQRALDSAMSDCLVADTDYHCASRMPQQ</sequence>
<evidence type="ECO:0000313" key="2">
    <source>
        <dbReference type="EMBL" id="MDR6104026.1"/>
    </source>
</evidence>